<keyword evidence="2" id="KW-1185">Reference proteome</keyword>
<dbReference type="Gene3D" id="3.40.50.300">
    <property type="entry name" value="P-loop containing nucleotide triphosphate hydrolases"/>
    <property type="match status" value="1"/>
</dbReference>
<name>A0ABY8WZJ3_9BACL</name>
<proteinExistence type="predicted"/>
<dbReference type="InterPro" id="IPR027417">
    <property type="entry name" value="P-loop_NTPase"/>
</dbReference>
<dbReference type="SUPFAM" id="SSF52540">
    <property type="entry name" value="P-loop containing nucleoside triphosphate hydrolases"/>
    <property type="match status" value="1"/>
</dbReference>
<evidence type="ECO:0000313" key="2">
    <source>
        <dbReference type="Proteomes" id="UP001236415"/>
    </source>
</evidence>
<organism evidence="1 2">
    <name type="scientific">Paenibacillus polygoni</name>
    <dbReference type="NCBI Taxonomy" id="3050112"/>
    <lineage>
        <taxon>Bacteria</taxon>
        <taxon>Bacillati</taxon>
        <taxon>Bacillota</taxon>
        <taxon>Bacilli</taxon>
        <taxon>Bacillales</taxon>
        <taxon>Paenibacillaceae</taxon>
        <taxon>Paenibacillus</taxon>
    </lineage>
</organism>
<gene>
    <name evidence="1" type="ORF">QPK24_15525</name>
</gene>
<dbReference type="EMBL" id="CP127162">
    <property type="protein sequence ID" value="WIV17819.1"/>
    <property type="molecule type" value="Genomic_DNA"/>
</dbReference>
<protein>
    <submittedName>
        <fullName evidence="1">ATPase, T2SS/T4P/T4SS family</fullName>
    </submittedName>
</protein>
<sequence>MNIFLLLILSASCILLLIMKLRNNRKITESIPKKGKEEDATLEHVTEYVKQALHELSHSQLADAGLHEEEYKRKINQRAEMRRALKDCISGSLSDKHYVKKLITDVLIHSYGLTERNINEAIPFDRQGELSIQDQFEIIFYIYQQQFGVEALSKLIDTYDLAELRRQSESDSGGYYEITSKDIMYIFECEYRELHFLDKVNILVQRVYQHYKGFSVVDDIRDQQIDGVSAGVSGVLGYEINPIPDMPHPILKEDHDYEIESEVSRSTESVWIFYKGKTIHLSFLSFGSERELKRVCQNIYKYNHPGQLSESKGYKVNEMKDGSRVVVVRPPFSESWAFFVRKFDLPSATLPKLITGANSGMVIELIRYLMKGCRITSVTGAQGSGKTTLLMAMIEHIYPYHTLRVQEMAFELHLRKLYSKRNILSFRETDHISGQQGLDLQKKTDGTVNILGEVASDEVAAWMIQMSQVASLFTVFTHHAKTFPDLIFSLRNSLLKVGMFRHEHIAEEQVASVLNFDIHLKKDADGERYIERITECVPDLASSRSGGEAFTYRNIVEYRAGMYHMVSPISSRNHTEMISQMSREDASRFEQFAASYWGSSHVS</sequence>
<evidence type="ECO:0000313" key="1">
    <source>
        <dbReference type="EMBL" id="WIV17819.1"/>
    </source>
</evidence>
<dbReference type="Proteomes" id="UP001236415">
    <property type="component" value="Chromosome"/>
</dbReference>
<dbReference type="RefSeq" id="WP_285742573.1">
    <property type="nucleotide sequence ID" value="NZ_CP127162.1"/>
</dbReference>
<reference evidence="1 2" key="1">
    <citation type="submission" date="2023-06" db="EMBL/GenBank/DDBJ databases">
        <title>Paenibacillus polygonum sp. nov., an endophytic bacterium, isolated from Polygonum lapathifolium L. in Nanji Wetland National Nature Reserve, South of Poyang Lake, Jiangxi Province, China.</title>
        <authorList>
            <person name="Yu Z."/>
        </authorList>
    </citation>
    <scope>NUCLEOTIDE SEQUENCE [LARGE SCALE GENOMIC DNA]</scope>
    <source>
        <strain evidence="1 2">C31</strain>
    </source>
</reference>
<accession>A0ABY8WZJ3</accession>